<keyword evidence="2 6" id="KW-0288">FMN</keyword>
<dbReference type="Gene3D" id="3.20.20.30">
    <property type="entry name" value="Luciferase-like domain"/>
    <property type="match status" value="1"/>
</dbReference>
<sequence length="387" mass="41568">MPRPDPTANPPVHLGLDLSDAGAHPAAWRTVGSEARRLFDPERLVELVETAQRGALDFVLLDDAFALQPSRDTTLRGRLDAVLVAARLAPRSRGIGLVATVDTTHTEPFHVSKAIQTVDHASGGRAAWQVGWSTTDEVAAAFGRKPAQSEADAVAEADEAVEIVRRLWDSWEDDAEIRDVATHRFVDRSKLHYVDHDGIHFAVKGPSITPRSPQGQPPVVVRAQSPASLALAARHADVVRIRATSQSDAAARRAEVRAAAAEAGRDPGSLRVLVDALVVLGPDEASAQARLDLLQSLEGTRWETGSFAHVGTARGLAQLVQDWTETGAADGFTLRPASLHTDVAQIVDEVVPRLRAGGLFRSAYPGTTFRDTLNLRRPANRFSAAIA</sequence>
<evidence type="ECO:0000256" key="2">
    <source>
        <dbReference type="ARBA" id="ARBA00022643"/>
    </source>
</evidence>
<dbReference type="PANTHER" id="PTHR30011">
    <property type="entry name" value="ALKANESULFONATE MONOOXYGENASE-RELATED"/>
    <property type="match status" value="1"/>
</dbReference>
<dbReference type="RefSeq" id="WP_034633912.1">
    <property type="nucleotide sequence ID" value="NZ_BJLR01000030.1"/>
</dbReference>
<dbReference type="InterPro" id="IPR051260">
    <property type="entry name" value="Diverse_substr_monoxygenases"/>
</dbReference>
<accession>A0A4Y3L0J1</accession>
<keyword evidence="3" id="KW-0560">Oxidoreductase</keyword>
<comment type="caution">
    <text evidence="8">The sequence shown here is derived from an EMBL/GenBank/DDBJ whole genome shotgun (WGS) entry which is preliminary data.</text>
</comment>
<proteinExistence type="inferred from homology"/>
<keyword evidence="1 6" id="KW-0285">Flavoprotein</keyword>
<evidence type="ECO:0000256" key="1">
    <source>
        <dbReference type="ARBA" id="ARBA00022630"/>
    </source>
</evidence>
<evidence type="ECO:0000313" key="8">
    <source>
        <dbReference type="EMBL" id="GEA89234.1"/>
    </source>
</evidence>
<evidence type="ECO:0000256" key="3">
    <source>
        <dbReference type="ARBA" id="ARBA00023002"/>
    </source>
</evidence>
<comment type="similarity">
    <text evidence="5">Belongs to the NtaA/SnaA/DszA monooxygenase family.</text>
</comment>
<dbReference type="Proteomes" id="UP000317046">
    <property type="component" value="Unassembled WGS sequence"/>
</dbReference>
<feature type="binding site" evidence="6">
    <location>
        <position position="63"/>
    </location>
    <ligand>
        <name>FMN</name>
        <dbReference type="ChEBI" id="CHEBI:58210"/>
    </ligand>
</feature>
<dbReference type="InterPro" id="IPR016215">
    <property type="entry name" value="NTA_MOA"/>
</dbReference>
<feature type="binding site" evidence="6">
    <location>
        <position position="100"/>
    </location>
    <ligand>
        <name>FMN</name>
        <dbReference type="ChEBI" id="CHEBI:58210"/>
    </ligand>
</feature>
<dbReference type="AlphaFoldDB" id="A0A4Y3L0J1"/>
<reference evidence="8" key="1">
    <citation type="submission" date="2019-06" db="EMBL/GenBank/DDBJ databases">
        <title>Whole genome shotgun sequence of Cellulomonas cellasea NBRC 3753.</title>
        <authorList>
            <person name="Hosoyama A."/>
            <person name="Uohara A."/>
            <person name="Ohji S."/>
            <person name="Ichikawa N."/>
        </authorList>
    </citation>
    <scope>NUCLEOTIDE SEQUENCE [LARGE SCALE GENOMIC DNA]</scope>
    <source>
        <strain evidence="8">NBRC 3753</strain>
    </source>
</reference>
<dbReference type="Pfam" id="PF00296">
    <property type="entry name" value="Bac_luciferase"/>
    <property type="match status" value="1"/>
</dbReference>
<dbReference type="InterPro" id="IPR036661">
    <property type="entry name" value="Luciferase-like_sf"/>
</dbReference>
<dbReference type="PANTHER" id="PTHR30011:SF16">
    <property type="entry name" value="C2H2 FINGER DOMAIN TRANSCRIPTION FACTOR (EUROFUNG)-RELATED"/>
    <property type="match status" value="1"/>
</dbReference>
<dbReference type="EMBL" id="BJLR01000030">
    <property type="protein sequence ID" value="GEA89234.1"/>
    <property type="molecule type" value="Genomic_DNA"/>
</dbReference>
<feature type="domain" description="Luciferase-like" evidence="7">
    <location>
        <begin position="32"/>
        <end position="351"/>
    </location>
</feature>
<gene>
    <name evidence="8" type="ORF">CCE01nite_31830</name>
</gene>
<dbReference type="InterPro" id="IPR011251">
    <property type="entry name" value="Luciferase-like_dom"/>
</dbReference>
<evidence type="ECO:0000313" key="9">
    <source>
        <dbReference type="Proteomes" id="UP000317046"/>
    </source>
</evidence>
<evidence type="ECO:0000256" key="4">
    <source>
        <dbReference type="ARBA" id="ARBA00023033"/>
    </source>
</evidence>
<dbReference type="GO" id="GO:0004497">
    <property type="term" value="F:monooxygenase activity"/>
    <property type="evidence" value="ECO:0007669"/>
    <property type="project" value="UniProtKB-KW"/>
</dbReference>
<evidence type="ECO:0000256" key="5">
    <source>
        <dbReference type="ARBA" id="ARBA00033748"/>
    </source>
</evidence>
<protein>
    <submittedName>
        <fullName evidence="8">FMNH2-utilizing oxygenase</fullName>
    </submittedName>
</protein>
<feature type="binding site" evidence="6">
    <location>
        <position position="225"/>
    </location>
    <ligand>
        <name>FMN</name>
        <dbReference type="ChEBI" id="CHEBI:58210"/>
    </ligand>
</feature>
<dbReference type="PIRSF" id="PIRSF000337">
    <property type="entry name" value="NTA_MOA"/>
    <property type="match status" value="1"/>
</dbReference>
<organism evidence="8 9">
    <name type="scientific">Cellulomonas cellasea</name>
    <dbReference type="NCBI Taxonomy" id="43670"/>
    <lineage>
        <taxon>Bacteria</taxon>
        <taxon>Bacillati</taxon>
        <taxon>Actinomycetota</taxon>
        <taxon>Actinomycetes</taxon>
        <taxon>Micrococcales</taxon>
        <taxon>Cellulomonadaceae</taxon>
        <taxon>Cellulomonas</taxon>
    </lineage>
</organism>
<keyword evidence="9" id="KW-1185">Reference proteome</keyword>
<evidence type="ECO:0000256" key="6">
    <source>
        <dbReference type="PIRSR" id="PIRSR000337-1"/>
    </source>
</evidence>
<name>A0A4Y3L0J1_9CELL</name>
<dbReference type="GO" id="GO:0016705">
    <property type="term" value="F:oxidoreductase activity, acting on paired donors, with incorporation or reduction of molecular oxygen"/>
    <property type="evidence" value="ECO:0007669"/>
    <property type="project" value="InterPro"/>
</dbReference>
<evidence type="ECO:0000259" key="7">
    <source>
        <dbReference type="Pfam" id="PF00296"/>
    </source>
</evidence>
<dbReference type="SUPFAM" id="SSF51679">
    <property type="entry name" value="Bacterial luciferase-like"/>
    <property type="match status" value="1"/>
</dbReference>
<keyword evidence="4" id="KW-0503">Monooxygenase</keyword>